<proteinExistence type="predicted"/>
<keyword evidence="2" id="KW-1185">Reference proteome</keyword>
<dbReference type="AlphaFoldDB" id="A0A8J5VNF9"/>
<evidence type="ECO:0000313" key="1">
    <source>
        <dbReference type="EMBL" id="KAG8051304.1"/>
    </source>
</evidence>
<reference evidence="1" key="1">
    <citation type="journal article" date="2021" name="bioRxiv">
        <title>Whole Genome Assembly and Annotation of Northern Wild Rice, Zizania palustris L., Supports a Whole Genome Duplication in the Zizania Genus.</title>
        <authorList>
            <person name="Haas M."/>
            <person name="Kono T."/>
            <person name="Macchietto M."/>
            <person name="Millas R."/>
            <person name="McGilp L."/>
            <person name="Shao M."/>
            <person name="Duquette J."/>
            <person name="Hirsch C.N."/>
            <person name="Kimball J."/>
        </authorList>
    </citation>
    <scope>NUCLEOTIDE SEQUENCE</scope>
    <source>
        <tissue evidence="1">Fresh leaf tissue</tissue>
    </source>
</reference>
<comment type="caution">
    <text evidence="1">The sequence shown here is derived from an EMBL/GenBank/DDBJ whole genome shotgun (WGS) entry which is preliminary data.</text>
</comment>
<evidence type="ECO:0000313" key="2">
    <source>
        <dbReference type="Proteomes" id="UP000729402"/>
    </source>
</evidence>
<organism evidence="1 2">
    <name type="scientific">Zizania palustris</name>
    <name type="common">Northern wild rice</name>
    <dbReference type="NCBI Taxonomy" id="103762"/>
    <lineage>
        <taxon>Eukaryota</taxon>
        <taxon>Viridiplantae</taxon>
        <taxon>Streptophyta</taxon>
        <taxon>Embryophyta</taxon>
        <taxon>Tracheophyta</taxon>
        <taxon>Spermatophyta</taxon>
        <taxon>Magnoliopsida</taxon>
        <taxon>Liliopsida</taxon>
        <taxon>Poales</taxon>
        <taxon>Poaceae</taxon>
        <taxon>BOP clade</taxon>
        <taxon>Oryzoideae</taxon>
        <taxon>Oryzeae</taxon>
        <taxon>Zizaniinae</taxon>
        <taxon>Zizania</taxon>
    </lineage>
</organism>
<dbReference type="Proteomes" id="UP000729402">
    <property type="component" value="Unassembled WGS sequence"/>
</dbReference>
<gene>
    <name evidence="1" type="ORF">GUJ93_ZPchr0009g483</name>
</gene>
<protein>
    <submittedName>
        <fullName evidence="1">Uncharacterized protein</fullName>
    </submittedName>
</protein>
<accession>A0A8J5VNF9</accession>
<sequence>MLGVYDALLAAIVQKTSFTASFISRYTIFVSLLGNPDDSSLSDTRAIIDITSTVLVLTIGFSLTSPCNDNLGHLHRPVSHMGSIAIHDLHLSVIGVSQLLSSSLGHITFPLVHTLQHTSTIIEPCLRDLLDMRTTSQCTAIVSTLTMDSPSP</sequence>
<name>A0A8J5VNF9_ZIZPA</name>
<dbReference type="EMBL" id="JAAALK010000289">
    <property type="protein sequence ID" value="KAG8051304.1"/>
    <property type="molecule type" value="Genomic_DNA"/>
</dbReference>
<reference evidence="1" key="2">
    <citation type="submission" date="2021-02" db="EMBL/GenBank/DDBJ databases">
        <authorList>
            <person name="Kimball J.A."/>
            <person name="Haas M.W."/>
            <person name="Macchietto M."/>
            <person name="Kono T."/>
            <person name="Duquette J."/>
            <person name="Shao M."/>
        </authorList>
    </citation>
    <scope>NUCLEOTIDE SEQUENCE</scope>
    <source>
        <tissue evidence="1">Fresh leaf tissue</tissue>
    </source>
</reference>